<dbReference type="Gene3D" id="3.30.450.20">
    <property type="entry name" value="PAS domain"/>
    <property type="match status" value="1"/>
</dbReference>
<accession>A0ABV9IBB1</accession>
<dbReference type="InterPro" id="IPR035965">
    <property type="entry name" value="PAS-like_dom_sf"/>
</dbReference>
<dbReference type="Proteomes" id="UP001595952">
    <property type="component" value="Unassembled WGS sequence"/>
</dbReference>
<organism evidence="3 4">
    <name type="scientific">Deinococcus hohokamensis</name>
    <dbReference type="NCBI Taxonomy" id="309883"/>
    <lineage>
        <taxon>Bacteria</taxon>
        <taxon>Thermotogati</taxon>
        <taxon>Deinococcota</taxon>
        <taxon>Deinococci</taxon>
        <taxon>Deinococcales</taxon>
        <taxon>Deinococcaceae</taxon>
        <taxon>Deinococcus</taxon>
    </lineage>
</organism>
<dbReference type="PROSITE" id="PS51832">
    <property type="entry name" value="HD_GYP"/>
    <property type="match status" value="1"/>
</dbReference>
<name>A0ABV9IBB1_9DEIO</name>
<dbReference type="PANTHER" id="PTHR45228:SF8">
    <property type="entry name" value="TWO-COMPONENT RESPONSE REGULATOR-RELATED"/>
    <property type="match status" value="1"/>
</dbReference>
<evidence type="ECO:0000259" key="1">
    <source>
        <dbReference type="PROSITE" id="PS50113"/>
    </source>
</evidence>
<dbReference type="SUPFAM" id="SSF109604">
    <property type="entry name" value="HD-domain/PDEase-like"/>
    <property type="match status" value="1"/>
</dbReference>
<sequence length="321" mass="35465">MVPARPGDATYLQLLESMPVMLWTADAQGVWHHINYAWAEYTGLTGDTPGFGFEESLHPDDVAPTLSRWRAAVSARRPYEIEYRLRARDGSYRVFLIRGRPVQGQEEQPFAWVGTCTDIDAQKRAEQQALDAREAAVRALGLALEARDDVTMGHTDRVTGLALRLGQRLSLGQGQLEALRLGAYLHDIGKMAVPDAALHKPGPLNEDEWVVMRRHASEGARFAQSLGFLPTATLELIRHHHEHWDGSGYPSGLRGADIPVLARVFAVVDVYDALISERPYKPAWSKEAALTEVHALAGSQFDPQVTAAFAEMVGRRAGRAD</sequence>
<dbReference type="InterPro" id="IPR006675">
    <property type="entry name" value="HDIG_dom"/>
</dbReference>
<dbReference type="SMART" id="SM00091">
    <property type="entry name" value="PAS"/>
    <property type="match status" value="1"/>
</dbReference>
<dbReference type="InterPro" id="IPR037522">
    <property type="entry name" value="HD_GYP_dom"/>
</dbReference>
<comment type="caution">
    <text evidence="3">The sequence shown here is derived from an EMBL/GenBank/DDBJ whole genome shotgun (WGS) entry which is preliminary data.</text>
</comment>
<feature type="domain" description="HD-GYP" evidence="2">
    <location>
        <begin position="129"/>
        <end position="321"/>
    </location>
</feature>
<evidence type="ECO:0000313" key="4">
    <source>
        <dbReference type="Proteomes" id="UP001595952"/>
    </source>
</evidence>
<dbReference type="NCBIfam" id="TIGR00229">
    <property type="entry name" value="sensory_box"/>
    <property type="match status" value="1"/>
</dbReference>
<dbReference type="Gene3D" id="1.10.3210.10">
    <property type="entry name" value="Hypothetical protein af1432"/>
    <property type="match status" value="1"/>
</dbReference>
<dbReference type="SUPFAM" id="SSF55785">
    <property type="entry name" value="PYP-like sensor domain (PAS domain)"/>
    <property type="match status" value="1"/>
</dbReference>
<dbReference type="InterPro" id="IPR003607">
    <property type="entry name" value="HD/PDEase_dom"/>
</dbReference>
<dbReference type="Pfam" id="PF08447">
    <property type="entry name" value="PAS_3"/>
    <property type="match status" value="1"/>
</dbReference>
<dbReference type="SMART" id="SM00086">
    <property type="entry name" value="PAC"/>
    <property type="match status" value="1"/>
</dbReference>
<dbReference type="SMART" id="SM00471">
    <property type="entry name" value="HDc"/>
    <property type="match status" value="1"/>
</dbReference>
<dbReference type="InterPro" id="IPR001610">
    <property type="entry name" value="PAC"/>
</dbReference>
<keyword evidence="4" id="KW-1185">Reference proteome</keyword>
<dbReference type="NCBIfam" id="TIGR00277">
    <property type="entry name" value="HDIG"/>
    <property type="match status" value="1"/>
</dbReference>
<protein>
    <submittedName>
        <fullName evidence="3">HD domain-containing phosphohydrolase</fullName>
    </submittedName>
</protein>
<reference evidence="4" key="1">
    <citation type="journal article" date="2019" name="Int. J. Syst. Evol. Microbiol.">
        <title>The Global Catalogue of Microorganisms (GCM) 10K type strain sequencing project: providing services to taxonomists for standard genome sequencing and annotation.</title>
        <authorList>
            <consortium name="The Broad Institute Genomics Platform"/>
            <consortium name="The Broad Institute Genome Sequencing Center for Infectious Disease"/>
            <person name="Wu L."/>
            <person name="Ma J."/>
        </authorList>
    </citation>
    <scope>NUCLEOTIDE SEQUENCE [LARGE SCALE GENOMIC DNA]</scope>
    <source>
        <strain evidence="4">CCUG 55995</strain>
    </source>
</reference>
<dbReference type="Pfam" id="PF13487">
    <property type="entry name" value="HD_5"/>
    <property type="match status" value="1"/>
</dbReference>
<dbReference type="InterPro" id="IPR052020">
    <property type="entry name" value="Cyclic_di-GMP/3'3'-cGAMP_PDE"/>
</dbReference>
<dbReference type="CDD" id="cd00077">
    <property type="entry name" value="HDc"/>
    <property type="match status" value="1"/>
</dbReference>
<feature type="domain" description="PAC" evidence="1">
    <location>
        <begin position="79"/>
        <end position="131"/>
    </location>
</feature>
<gene>
    <name evidence="3" type="ORF">ACFO0D_14895</name>
</gene>
<dbReference type="CDD" id="cd00130">
    <property type="entry name" value="PAS"/>
    <property type="match status" value="1"/>
</dbReference>
<dbReference type="EMBL" id="JBHSEI010000010">
    <property type="protein sequence ID" value="MFC4639622.1"/>
    <property type="molecule type" value="Genomic_DNA"/>
</dbReference>
<evidence type="ECO:0000259" key="2">
    <source>
        <dbReference type="PROSITE" id="PS51832"/>
    </source>
</evidence>
<proteinExistence type="predicted"/>
<dbReference type="PROSITE" id="PS50113">
    <property type="entry name" value="PAC"/>
    <property type="match status" value="1"/>
</dbReference>
<dbReference type="InterPro" id="IPR000700">
    <property type="entry name" value="PAS-assoc_C"/>
</dbReference>
<evidence type="ECO:0000313" key="3">
    <source>
        <dbReference type="EMBL" id="MFC4639622.1"/>
    </source>
</evidence>
<dbReference type="PANTHER" id="PTHR45228">
    <property type="entry name" value="CYCLIC DI-GMP PHOSPHODIESTERASE TM_0186-RELATED"/>
    <property type="match status" value="1"/>
</dbReference>
<dbReference type="RefSeq" id="WP_380062606.1">
    <property type="nucleotide sequence ID" value="NZ_JBHSEI010000010.1"/>
</dbReference>
<dbReference type="InterPro" id="IPR013655">
    <property type="entry name" value="PAS_fold_3"/>
</dbReference>
<dbReference type="InterPro" id="IPR000014">
    <property type="entry name" value="PAS"/>
</dbReference>